<dbReference type="Proteomes" id="UP000053317">
    <property type="component" value="Unassembled WGS sequence"/>
</dbReference>
<dbReference type="PANTHER" id="PTHR40616:SF1">
    <property type="entry name" value="LINALOOL DEHYDRATASE_ISOMERASE DOMAIN-CONTAINING PROTEIN"/>
    <property type="match status" value="1"/>
</dbReference>
<keyword evidence="2" id="KW-1185">Reference proteome</keyword>
<protein>
    <submittedName>
        <fullName evidence="1">Uncharacterized protein</fullName>
    </submittedName>
</protein>
<evidence type="ECO:0000313" key="2">
    <source>
        <dbReference type="Proteomes" id="UP000053317"/>
    </source>
</evidence>
<dbReference type="PANTHER" id="PTHR40616">
    <property type="entry name" value="LINALOOL DEHYDRATASE_ISOMERASE DOMAIN-CONTAINING PROTEIN"/>
    <property type="match status" value="1"/>
</dbReference>
<accession>A0A0G2F2S9</accession>
<dbReference type="OrthoDB" id="2580323at2759"/>
<name>A0A0G2F2S9_PHACM</name>
<sequence length="311" mass="34809">MERISRVPMTTYDPNWREFIDSTLVQIVEGFEDLIGPDLAKDIENVLAIGAIGEMRRNGTYPQGDNLALAYTNPGFMRTLIVGWIGERLENQTLIDFANGQGTMLLELFRVNGSNTAGEYNAPTYYGMDMWALGATLKYGAEVVTEAINRGEQFVPAFVHWASDPDHTPYPYVGFFSLYPSASTITAVADENRLVISYPNSTEEGTDIVTFALSNIAPKWLLAGNTITGLESLRCLEVKRVGTWAGDSTCYLWRRARRCRVLQHQLSRSKEFCGYSTGQPFLPIYRLRPKLAVSTALTTLGNASFSDRQRW</sequence>
<dbReference type="EMBL" id="LCWF01000010">
    <property type="protein sequence ID" value="KKY28609.1"/>
    <property type="molecule type" value="Genomic_DNA"/>
</dbReference>
<reference evidence="1 2" key="2">
    <citation type="submission" date="2015-05" db="EMBL/GenBank/DDBJ databases">
        <authorList>
            <person name="Morales-Cruz A."/>
            <person name="Amrine K.C."/>
            <person name="Cantu D."/>
        </authorList>
    </citation>
    <scope>NUCLEOTIDE SEQUENCE [LARGE SCALE GENOMIC DNA]</scope>
    <source>
        <strain evidence="1">UCRPC4</strain>
    </source>
</reference>
<comment type="caution">
    <text evidence="1">The sequence shown here is derived from an EMBL/GenBank/DDBJ whole genome shotgun (WGS) entry which is preliminary data.</text>
</comment>
<organism evidence="1 2">
    <name type="scientific">Phaeomoniella chlamydospora</name>
    <name type="common">Phaeoacremonium chlamydosporum</name>
    <dbReference type="NCBI Taxonomy" id="158046"/>
    <lineage>
        <taxon>Eukaryota</taxon>
        <taxon>Fungi</taxon>
        <taxon>Dikarya</taxon>
        <taxon>Ascomycota</taxon>
        <taxon>Pezizomycotina</taxon>
        <taxon>Eurotiomycetes</taxon>
        <taxon>Chaetothyriomycetidae</taxon>
        <taxon>Phaeomoniellales</taxon>
        <taxon>Phaeomoniellaceae</taxon>
        <taxon>Phaeomoniella</taxon>
    </lineage>
</organism>
<reference evidence="1 2" key="1">
    <citation type="submission" date="2015-05" db="EMBL/GenBank/DDBJ databases">
        <title>Distinctive expansion of gene families associated with plant cell wall degradation and secondary metabolism in the genomes of grapevine trunk pathogens.</title>
        <authorList>
            <person name="Lawrence D.P."/>
            <person name="Travadon R."/>
            <person name="Rolshausen P.E."/>
            <person name="Baumgartner K."/>
        </authorList>
    </citation>
    <scope>NUCLEOTIDE SEQUENCE [LARGE SCALE GENOMIC DNA]</scope>
    <source>
        <strain evidence="1">UCRPC4</strain>
    </source>
</reference>
<dbReference type="AlphaFoldDB" id="A0A0G2F2S9"/>
<gene>
    <name evidence="1" type="ORF">UCRPC4_g00414</name>
</gene>
<proteinExistence type="predicted"/>
<evidence type="ECO:0000313" key="1">
    <source>
        <dbReference type="EMBL" id="KKY28609.1"/>
    </source>
</evidence>